<dbReference type="PATRIC" id="fig|1432052.3.peg.2147"/>
<dbReference type="AlphaFoldDB" id="A0A1E3ARJ4"/>
<dbReference type="GO" id="GO:0005829">
    <property type="term" value="C:cytosol"/>
    <property type="evidence" value="ECO:0007669"/>
    <property type="project" value="TreeGrafter"/>
</dbReference>
<accession>A0A1E3ARJ4</accession>
<keyword evidence="2" id="KW-0378">Hydrolase</keyword>
<dbReference type="GO" id="GO:0016812">
    <property type="term" value="F:hydrolase activity, acting on carbon-nitrogen (but not peptide) bonds, in cyclic amides"/>
    <property type="evidence" value="ECO:0007669"/>
    <property type="project" value="TreeGrafter"/>
</dbReference>
<protein>
    <submittedName>
        <fullName evidence="2">N-acyl-D-aspartate deacylase</fullName>
        <ecNumber evidence="2">3.5.1.83</ecNumber>
    </submittedName>
</protein>
<reference evidence="2 3" key="1">
    <citation type="submission" date="2016-07" db="EMBL/GenBank/DDBJ databases">
        <title>Characterization of isolates of Eisenbergiella tayi derived from blood cultures, using whole genome sequencing.</title>
        <authorList>
            <person name="Burdz T."/>
            <person name="Wiebe D."/>
            <person name="Huynh C."/>
            <person name="Bernard K."/>
        </authorList>
    </citation>
    <scope>NUCLEOTIDE SEQUENCE [LARGE SCALE GENOMIC DNA]</scope>
    <source>
        <strain evidence="2 3">NML 120489</strain>
    </source>
</reference>
<dbReference type="EC" id="3.5.1.83" evidence="2"/>
<evidence type="ECO:0000313" key="2">
    <source>
        <dbReference type="EMBL" id="ODM11347.1"/>
    </source>
</evidence>
<dbReference type="PANTHER" id="PTHR11647">
    <property type="entry name" value="HYDRANTOINASE/DIHYDROPYRIMIDINASE FAMILY MEMBER"/>
    <property type="match status" value="1"/>
</dbReference>
<dbReference type="Pfam" id="PF07969">
    <property type="entry name" value="Amidohydro_3"/>
    <property type="match status" value="1"/>
</dbReference>
<dbReference type="SUPFAM" id="SSF51338">
    <property type="entry name" value="Composite domain of metallo-dependent hydrolases"/>
    <property type="match status" value="1"/>
</dbReference>
<dbReference type="Gene3D" id="3.20.20.140">
    <property type="entry name" value="Metal-dependent hydrolases"/>
    <property type="match status" value="2"/>
</dbReference>
<dbReference type="RefSeq" id="WP_069156675.1">
    <property type="nucleotide sequence ID" value="NZ_DBFYTC010000119.1"/>
</dbReference>
<gene>
    <name evidence="2" type="ORF">BEH84_01956</name>
</gene>
<dbReference type="InterPro" id="IPR050378">
    <property type="entry name" value="Metallo-dep_Hydrolases_sf"/>
</dbReference>
<organism evidence="2 3">
    <name type="scientific">Eisenbergiella tayi</name>
    <dbReference type="NCBI Taxonomy" id="1432052"/>
    <lineage>
        <taxon>Bacteria</taxon>
        <taxon>Bacillati</taxon>
        <taxon>Bacillota</taxon>
        <taxon>Clostridia</taxon>
        <taxon>Lachnospirales</taxon>
        <taxon>Lachnospiraceae</taxon>
        <taxon>Eisenbergiella</taxon>
    </lineage>
</organism>
<evidence type="ECO:0000259" key="1">
    <source>
        <dbReference type="Pfam" id="PF07969"/>
    </source>
</evidence>
<dbReference type="InterPro" id="IPR011059">
    <property type="entry name" value="Metal-dep_hydrolase_composite"/>
</dbReference>
<dbReference type="InterPro" id="IPR023100">
    <property type="entry name" value="D-aminoacylase_insert_dom_sf"/>
</dbReference>
<dbReference type="GO" id="GO:0047422">
    <property type="term" value="F:N-acyl-D-aspartate deacylase activity"/>
    <property type="evidence" value="ECO:0007669"/>
    <property type="project" value="UniProtKB-EC"/>
</dbReference>
<dbReference type="Gene3D" id="2.30.40.10">
    <property type="entry name" value="Urease, subunit C, domain 1"/>
    <property type="match status" value="1"/>
</dbReference>
<dbReference type="GeneID" id="93300944"/>
<sequence>MNRTYISGGMIYDGTGGDPFFGDIVINGGKIEEVLPHRTDRFTGTEGPLIHAEGLAVTPGFVDVHRHCDFAALTDPDFGHLERKQGITTVLAGNCGMSPAPSDGSSRAAMYRFLEPCLGKPPADGSFPDFASYLNALHAKKLPLHMGAMVGTGAVRIAVKGFGQSSFSEKELDTACGLLGEAFEQGAQAVSAGIMYVPECFNTREEWYAFCREAAKHDKLLTIHIRGEGDGLIPSVQEVIDFARKTGVRINISHFKSVGLANWKKDIYDAVSLIEKSGLDITADVYPYDGGSTILGSLIPPVLSAEYGERLSSALGTPEGVKALKKALKEKWEGWDDMLSAVGSGRILISSLEREENQWMIGRTLEEVVKDGGFDSEAEAIAALMYAEEGKVGIIVLSMCSEDVDYVISLPFTSVISDALYGGGSHPHPRLYGAFPKIIEEYVCRRKLLTLQEAVHKMSGKPAQRFQLEKRGLLREGYYADLLLFKPEEVKTRASYVNPCVEAEGIKMIFTEGRLQRE</sequence>
<dbReference type="EMBL" id="MCGI01000002">
    <property type="protein sequence ID" value="ODM11347.1"/>
    <property type="molecule type" value="Genomic_DNA"/>
</dbReference>
<dbReference type="Proteomes" id="UP000095003">
    <property type="component" value="Unassembled WGS sequence"/>
</dbReference>
<dbReference type="SUPFAM" id="SSF51556">
    <property type="entry name" value="Metallo-dependent hydrolases"/>
    <property type="match status" value="1"/>
</dbReference>
<dbReference type="InterPro" id="IPR013108">
    <property type="entry name" value="Amidohydro_3"/>
</dbReference>
<dbReference type="InterPro" id="IPR032466">
    <property type="entry name" value="Metal_Hydrolase"/>
</dbReference>
<proteinExistence type="predicted"/>
<dbReference type="PANTHER" id="PTHR11647:SF1">
    <property type="entry name" value="COLLAPSIN RESPONSE MEDIATOR PROTEIN"/>
    <property type="match status" value="1"/>
</dbReference>
<dbReference type="Gene3D" id="3.30.1490.130">
    <property type="entry name" value="D-aminoacylase. Domain 3"/>
    <property type="match status" value="1"/>
</dbReference>
<name>A0A1E3ARJ4_9FIRM</name>
<comment type="caution">
    <text evidence="2">The sequence shown here is derived from an EMBL/GenBank/DDBJ whole genome shotgun (WGS) entry which is preliminary data.</text>
</comment>
<evidence type="ECO:0000313" key="3">
    <source>
        <dbReference type="Proteomes" id="UP000095003"/>
    </source>
</evidence>
<feature type="domain" description="Amidohydrolase 3" evidence="1">
    <location>
        <begin position="417"/>
        <end position="494"/>
    </location>
</feature>